<keyword evidence="2" id="KW-1185">Reference proteome</keyword>
<feature type="non-terminal residue" evidence="1">
    <location>
        <position position="1"/>
    </location>
</feature>
<dbReference type="HOGENOM" id="CLU_3261855_0_0_10"/>
<dbReference type="EMBL" id="AFBN01000050">
    <property type="protein sequence ID" value="EGF55749.1"/>
    <property type="molecule type" value="Genomic_DNA"/>
</dbReference>
<dbReference type="AlphaFoldDB" id="F3PUZ8"/>
<name>F3PUZ8_9BACE</name>
<protein>
    <submittedName>
        <fullName evidence="1">Uncharacterized protein</fullName>
    </submittedName>
</protein>
<organism evidence="1 2">
    <name type="scientific">Bacteroides fluxus YIT 12057</name>
    <dbReference type="NCBI Taxonomy" id="763034"/>
    <lineage>
        <taxon>Bacteria</taxon>
        <taxon>Pseudomonadati</taxon>
        <taxon>Bacteroidota</taxon>
        <taxon>Bacteroidia</taxon>
        <taxon>Bacteroidales</taxon>
        <taxon>Bacteroidaceae</taxon>
        <taxon>Bacteroides</taxon>
    </lineage>
</organism>
<evidence type="ECO:0000313" key="1">
    <source>
        <dbReference type="EMBL" id="EGF55749.1"/>
    </source>
</evidence>
<dbReference type="Proteomes" id="UP000003416">
    <property type="component" value="Unassembled WGS sequence"/>
</dbReference>
<sequence>ILLHGILELEATIADGFRCGVVHPFELIAGEGDIQIVKQYV</sequence>
<gene>
    <name evidence="1" type="ORF">HMPREF9446_02572</name>
</gene>
<evidence type="ECO:0000313" key="2">
    <source>
        <dbReference type="Proteomes" id="UP000003416"/>
    </source>
</evidence>
<comment type="caution">
    <text evidence="1">The sequence shown here is derived from an EMBL/GenBank/DDBJ whole genome shotgun (WGS) entry which is preliminary data.</text>
</comment>
<reference evidence="1 2" key="1">
    <citation type="submission" date="2011-02" db="EMBL/GenBank/DDBJ databases">
        <authorList>
            <person name="Weinstock G."/>
            <person name="Sodergren E."/>
            <person name="Clifton S."/>
            <person name="Fulton L."/>
            <person name="Fulton B."/>
            <person name="Courtney L."/>
            <person name="Fronick C."/>
            <person name="Harrison M."/>
            <person name="Strong C."/>
            <person name="Farmer C."/>
            <person name="Delahaunty K."/>
            <person name="Markovic C."/>
            <person name="Hall O."/>
            <person name="Minx P."/>
            <person name="Tomlinson C."/>
            <person name="Mitreva M."/>
            <person name="Hou S."/>
            <person name="Chen J."/>
            <person name="Wollam A."/>
            <person name="Pepin K.H."/>
            <person name="Johnson M."/>
            <person name="Bhonagiri V."/>
            <person name="Zhang X."/>
            <person name="Suruliraj S."/>
            <person name="Warren W."/>
            <person name="Chinwalla A."/>
            <person name="Mardis E.R."/>
            <person name="Wilson R.K."/>
        </authorList>
    </citation>
    <scope>NUCLEOTIDE SEQUENCE [LARGE SCALE GENOMIC DNA]</scope>
    <source>
        <strain evidence="1 2">YIT 12057</strain>
    </source>
</reference>
<accession>F3PUZ8</accession>
<proteinExistence type="predicted"/>